<keyword evidence="1" id="KW-0812">Transmembrane</keyword>
<dbReference type="AlphaFoldDB" id="K6Y645"/>
<evidence type="ECO:0000313" key="3">
    <source>
        <dbReference type="EMBL" id="GAC13702.1"/>
    </source>
</evidence>
<protein>
    <recommendedName>
        <fullName evidence="2">Glycosyltransferase 2-like domain-containing protein</fullName>
    </recommendedName>
</protein>
<dbReference type="EMBL" id="BAEN01000022">
    <property type="protein sequence ID" value="GAC13702.1"/>
    <property type="molecule type" value="Genomic_DNA"/>
</dbReference>
<dbReference type="Pfam" id="PF00535">
    <property type="entry name" value="Glycos_transf_2"/>
    <property type="match status" value="1"/>
</dbReference>
<evidence type="ECO:0000313" key="4">
    <source>
        <dbReference type="Proteomes" id="UP000006334"/>
    </source>
</evidence>
<dbReference type="InterPro" id="IPR029044">
    <property type="entry name" value="Nucleotide-diphossugar_trans"/>
</dbReference>
<accession>K6Y645</accession>
<dbReference type="Gene3D" id="3.90.550.10">
    <property type="entry name" value="Spore Coat Polysaccharide Biosynthesis Protein SpsA, Chain A"/>
    <property type="match status" value="1"/>
</dbReference>
<feature type="transmembrane region" description="Helical" evidence="1">
    <location>
        <begin position="296"/>
        <end position="320"/>
    </location>
</feature>
<sequence length="349" mass="39648">MVKSVALLMPALNEETSAVETLDSIFKSTRLPDEIIVADGGSTDKTREVVAKYQDRGVKLIIIDNPDVYAGAGRNYAFAACNSDILMLMDFGNTVAPDWIEKMAVPFEQNPEMGFVSGAFIPDADSDFEHVVASILYHNNALLDKIPIEKLMQQMPTDHSPGALSLAISRDMWIKVQGMPDWLRAAEDKLFGRKMMTFKPVYALLPEARIKHHMRSNLLDVFKQMQTYSRGNGRTRYLQKYLLKLLAIYILPLIFIPFFPTKILLTAIVIGALMYFWKSGVSKVIKVDGKLRKHKFIFQSIGIVVARDLGVMWGTLLGLFDWHMKPQFKQKYYQYIKDTSLINEPIIVD</sequence>
<dbReference type="InterPro" id="IPR001173">
    <property type="entry name" value="Glyco_trans_2-like"/>
</dbReference>
<comment type="caution">
    <text evidence="3">The sequence shown here is derived from an EMBL/GenBank/DDBJ whole genome shotgun (WGS) entry which is preliminary data.</text>
</comment>
<dbReference type="eggNOG" id="COG1215">
    <property type="taxonomic scope" value="Bacteria"/>
</dbReference>
<dbReference type="PANTHER" id="PTHR43685:SF3">
    <property type="entry name" value="SLR2126 PROTEIN"/>
    <property type="match status" value="1"/>
</dbReference>
<dbReference type="RefSeq" id="WP_008843519.1">
    <property type="nucleotide sequence ID" value="NZ_BAEN01000022.1"/>
</dbReference>
<proteinExistence type="predicted"/>
<organism evidence="3 4">
    <name type="scientific">Aliiglaciecola lipolytica E3</name>
    <dbReference type="NCBI Taxonomy" id="1127673"/>
    <lineage>
        <taxon>Bacteria</taxon>
        <taxon>Pseudomonadati</taxon>
        <taxon>Pseudomonadota</taxon>
        <taxon>Gammaproteobacteria</taxon>
        <taxon>Alteromonadales</taxon>
        <taxon>Alteromonadaceae</taxon>
        <taxon>Aliiglaciecola</taxon>
    </lineage>
</organism>
<keyword evidence="4" id="KW-1185">Reference proteome</keyword>
<dbReference type="Proteomes" id="UP000006334">
    <property type="component" value="Unassembled WGS sequence"/>
</dbReference>
<keyword evidence="1" id="KW-1133">Transmembrane helix</keyword>
<feature type="transmembrane region" description="Helical" evidence="1">
    <location>
        <begin position="246"/>
        <end position="276"/>
    </location>
</feature>
<dbReference type="STRING" id="1127673.GLIP_1060"/>
<reference evidence="3 4" key="1">
    <citation type="journal article" date="2017" name="Antonie Van Leeuwenhoek">
        <title>Rhizobium rhizosphaerae sp. nov., a novel species isolated from rice rhizosphere.</title>
        <authorList>
            <person name="Zhao J.J."/>
            <person name="Zhang J."/>
            <person name="Zhang R.J."/>
            <person name="Zhang C.W."/>
            <person name="Yin H.Q."/>
            <person name="Zhang X.X."/>
        </authorList>
    </citation>
    <scope>NUCLEOTIDE SEQUENCE [LARGE SCALE GENOMIC DNA]</scope>
    <source>
        <strain evidence="3 4">E3</strain>
    </source>
</reference>
<keyword evidence="1" id="KW-0472">Membrane</keyword>
<feature type="domain" description="Glycosyltransferase 2-like" evidence="2">
    <location>
        <begin position="8"/>
        <end position="138"/>
    </location>
</feature>
<gene>
    <name evidence="3" type="ORF">GLIP_1060</name>
</gene>
<name>K6Y645_9ALTE</name>
<dbReference type="OrthoDB" id="9069044at2"/>
<dbReference type="SUPFAM" id="SSF53448">
    <property type="entry name" value="Nucleotide-diphospho-sugar transferases"/>
    <property type="match status" value="1"/>
</dbReference>
<dbReference type="PANTHER" id="PTHR43685">
    <property type="entry name" value="GLYCOSYLTRANSFERASE"/>
    <property type="match status" value="1"/>
</dbReference>
<evidence type="ECO:0000259" key="2">
    <source>
        <dbReference type="Pfam" id="PF00535"/>
    </source>
</evidence>
<evidence type="ECO:0000256" key="1">
    <source>
        <dbReference type="SAM" id="Phobius"/>
    </source>
</evidence>
<dbReference type="InterPro" id="IPR050834">
    <property type="entry name" value="Glycosyltransf_2"/>
</dbReference>